<evidence type="ECO:0000313" key="2">
    <source>
        <dbReference type="Proteomes" id="UP000295781"/>
    </source>
</evidence>
<accession>A0A4P2QC90</accession>
<evidence type="ECO:0000313" key="1">
    <source>
        <dbReference type="EMBL" id="AUX26991.1"/>
    </source>
</evidence>
<proteinExistence type="predicted"/>
<name>A0A4P2QC90_SORCE</name>
<protein>
    <submittedName>
        <fullName evidence="1">Uncharacterized protein</fullName>
    </submittedName>
</protein>
<dbReference type="EMBL" id="CP012670">
    <property type="protein sequence ID" value="AUX26991.1"/>
    <property type="molecule type" value="Genomic_DNA"/>
</dbReference>
<gene>
    <name evidence="1" type="ORF">SOCEGT47_075630</name>
</gene>
<sequence>MRKCYERWNLWANNVGYLFTLTPCAMPGVRRGFF</sequence>
<dbReference type="Proteomes" id="UP000295781">
    <property type="component" value="Chromosome"/>
</dbReference>
<organism evidence="1 2">
    <name type="scientific">Sorangium cellulosum</name>
    <name type="common">Polyangium cellulosum</name>
    <dbReference type="NCBI Taxonomy" id="56"/>
    <lineage>
        <taxon>Bacteria</taxon>
        <taxon>Pseudomonadati</taxon>
        <taxon>Myxococcota</taxon>
        <taxon>Polyangia</taxon>
        <taxon>Polyangiales</taxon>
        <taxon>Polyangiaceae</taxon>
        <taxon>Sorangium</taxon>
    </lineage>
</organism>
<reference evidence="1 2" key="1">
    <citation type="submission" date="2015-09" db="EMBL/GenBank/DDBJ databases">
        <title>Sorangium comparison.</title>
        <authorList>
            <person name="Zaburannyi N."/>
            <person name="Bunk B."/>
            <person name="Overmann J."/>
            <person name="Mueller R."/>
        </authorList>
    </citation>
    <scope>NUCLEOTIDE SEQUENCE [LARGE SCALE GENOMIC DNA]</scope>
    <source>
        <strain evidence="1 2">So ceGT47</strain>
    </source>
</reference>
<dbReference type="AlphaFoldDB" id="A0A4P2QC90"/>